<reference evidence="4 5" key="1">
    <citation type="journal article" date="2011" name="Int. J. Syst. Evol. Microbiol.">
        <title>Ochrobactrum pecoris sp. nov., isolated from farm animals.</title>
        <authorList>
            <person name="Kampfer P."/>
            <person name="Huber B."/>
            <person name="Busse H.J."/>
            <person name="Scholz H.C."/>
            <person name="Tomaso H."/>
            <person name="Hotzel H."/>
            <person name="Melzer F."/>
        </authorList>
    </citation>
    <scope>NUCLEOTIDE SEQUENCE [LARGE SCALE GENOMIC DNA]</scope>
    <source>
        <strain evidence="4 5">08RB2639</strain>
    </source>
</reference>
<keyword evidence="6" id="KW-1185">Reference proteome</keyword>
<feature type="domain" description="ProQ/FinO" evidence="2">
    <location>
        <begin position="21"/>
        <end position="130"/>
    </location>
</feature>
<dbReference type="Proteomes" id="UP000553980">
    <property type="component" value="Unassembled WGS sequence"/>
</dbReference>
<dbReference type="EMBL" id="JACIEX010000020">
    <property type="protein sequence ID" value="MBB4096147.1"/>
    <property type="molecule type" value="Genomic_DNA"/>
</dbReference>
<name>A0A5C5CCY1_9HYPH</name>
<reference evidence="4" key="2">
    <citation type="submission" date="2019-06" db="EMBL/GenBank/DDBJ databases">
        <authorList>
            <person name="Hu M."/>
        </authorList>
    </citation>
    <scope>NUCLEOTIDE SEQUENCE</scope>
    <source>
        <strain evidence="4">08RB2639</strain>
    </source>
</reference>
<dbReference type="InterPro" id="IPR036442">
    <property type="entry name" value="ProQ/FinO_sf"/>
</dbReference>
<protein>
    <submittedName>
        <fullName evidence="3">ProP effector</fullName>
    </submittedName>
    <submittedName>
        <fullName evidence="4">ProQ/FINO family protein</fullName>
    </submittedName>
</protein>
<dbReference type="SUPFAM" id="SSF48657">
    <property type="entry name" value="FinO-like"/>
    <property type="match status" value="1"/>
</dbReference>
<dbReference type="InterPro" id="IPR016103">
    <property type="entry name" value="ProQ/FinO"/>
</dbReference>
<accession>A0A5C5CCY1</accession>
<keyword evidence="1" id="KW-0694">RNA-binding</keyword>
<dbReference type="Pfam" id="PF04352">
    <property type="entry name" value="ProQ"/>
    <property type="match status" value="1"/>
</dbReference>
<reference evidence="3 6" key="3">
    <citation type="submission" date="2020-08" db="EMBL/GenBank/DDBJ databases">
        <title>Genomic Encyclopedia of Type Strains, Phase IV (KMG-IV): sequencing the most valuable type-strain genomes for metagenomic binning, comparative biology and taxonomic classification.</title>
        <authorList>
            <person name="Goeker M."/>
        </authorList>
    </citation>
    <scope>NUCLEOTIDE SEQUENCE [LARGE SCALE GENOMIC DNA]</scope>
    <source>
        <strain evidence="3 6">DSM 23868</strain>
    </source>
</reference>
<dbReference type="SMART" id="SM00945">
    <property type="entry name" value="ProQ"/>
    <property type="match status" value="1"/>
</dbReference>
<evidence type="ECO:0000256" key="1">
    <source>
        <dbReference type="ARBA" id="ARBA00022884"/>
    </source>
</evidence>
<dbReference type="GO" id="GO:0003723">
    <property type="term" value="F:RNA binding"/>
    <property type="evidence" value="ECO:0007669"/>
    <property type="project" value="UniProtKB-KW"/>
</dbReference>
<dbReference type="EMBL" id="VEWK01000022">
    <property type="protein sequence ID" value="TNV08815.1"/>
    <property type="molecule type" value="Genomic_DNA"/>
</dbReference>
<dbReference type="OrthoDB" id="8303968at2"/>
<organism evidence="4 5">
    <name type="scientific">Brucella pecoris</name>
    <dbReference type="NCBI Taxonomy" id="867683"/>
    <lineage>
        <taxon>Bacteria</taxon>
        <taxon>Pseudomonadati</taxon>
        <taxon>Pseudomonadota</taxon>
        <taxon>Alphaproteobacteria</taxon>
        <taxon>Hyphomicrobiales</taxon>
        <taxon>Brucellaceae</taxon>
        <taxon>Brucella/Ochrobactrum group</taxon>
        <taxon>Brucella</taxon>
    </lineage>
</organism>
<evidence type="ECO:0000259" key="2">
    <source>
        <dbReference type="SMART" id="SM00945"/>
    </source>
</evidence>
<dbReference type="Proteomes" id="UP000313390">
    <property type="component" value="Unassembled WGS sequence"/>
</dbReference>
<dbReference type="RefSeq" id="WP_140023159.1">
    <property type="nucleotide sequence ID" value="NZ_JACIEX010000020.1"/>
</dbReference>
<dbReference type="Gene3D" id="1.10.1710.10">
    <property type="entry name" value="ProQ/FinO domain"/>
    <property type="match status" value="1"/>
</dbReference>
<proteinExistence type="predicted"/>
<dbReference type="AlphaFoldDB" id="A0A5C5CCY1"/>
<evidence type="ECO:0000313" key="5">
    <source>
        <dbReference type="Proteomes" id="UP000313390"/>
    </source>
</evidence>
<evidence type="ECO:0000313" key="6">
    <source>
        <dbReference type="Proteomes" id="UP000553980"/>
    </source>
</evidence>
<gene>
    <name evidence="4" type="ORF">FIB18_23145</name>
    <name evidence="3" type="ORF">GGQ79_004703</name>
</gene>
<evidence type="ECO:0000313" key="3">
    <source>
        <dbReference type="EMBL" id="MBB4096147.1"/>
    </source>
</evidence>
<comment type="caution">
    <text evidence="4">The sequence shown here is derived from an EMBL/GenBank/DDBJ whole genome shotgun (WGS) entry which is preliminary data.</text>
</comment>
<evidence type="ECO:0000313" key="4">
    <source>
        <dbReference type="EMBL" id="TNV08815.1"/>
    </source>
</evidence>
<sequence length="155" mass="16601">MNGNSKIASKPVTATDKDLRRATAITNLLVQPLGILPAAVGDPIRPVAIGFFQQVSPFLSLGVSVTALRRAIGAYVHAKRYYLACSQPDAMRHDIDGGPIEPVSDSDKLNAQKCLQIFREQKSQTPTPAIVAAPVAAAENKRDLIRASLLGRSRS</sequence>